<dbReference type="Proteomes" id="UP000276349">
    <property type="component" value="Unassembled WGS sequence"/>
</dbReference>
<dbReference type="Pfam" id="PF13346">
    <property type="entry name" value="ABC2_membrane_5"/>
    <property type="match status" value="1"/>
</dbReference>
<reference evidence="2 3" key="1">
    <citation type="submission" date="2018-12" db="EMBL/GenBank/DDBJ databases">
        <authorList>
            <person name="Yu L."/>
        </authorList>
    </citation>
    <scope>NUCLEOTIDE SEQUENCE [LARGE SCALE GENOMIC DNA]</scope>
    <source>
        <strain evidence="2 3">S5H2222</strain>
    </source>
</reference>
<gene>
    <name evidence="2" type="ORF">EKG35_14045</name>
</gene>
<evidence type="ECO:0000313" key="2">
    <source>
        <dbReference type="EMBL" id="RTQ91077.1"/>
    </source>
</evidence>
<organism evidence="2 3">
    <name type="scientific">Lysinibacillus telephonicus</name>
    <dbReference type="NCBI Taxonomy" id="1714840"/>
    <lineage>
        <taxon>Bacteria</taxon>
        <taxon>Bacillati</taxon>
        <taxon>Bacillota</taxon>
        <taxon>Bacilli</taxon>
        <taxon>Bacillales</taxon>
        <taxon>Bacillaceae</taxon>
        <taxon>Lysinibacillus</taxon>
    </lineage>
</organism>
<keyword evidence="1" id="KW-1133">Transmembrane helix</keyword>
<dbReference type="OrthoDB" id="1913432at2"/>
<dbReference type="EMBL" id="RXNR01000043">
    <property type="protein sequence ID" value="RTQ91077.1"/>
    <property type="molecule type" value="Genomic_DNA"/>
</dbReference>
<dbReference type="InterPro" id="IPR025699">
    <property type="entry name" value="ABC2_memb-like"/>
</dbReference>
<sequence length="202" mass="23372">MLNLVRKDILLQKNTLLIMLPLLIIYLLSGSSVTWVSIVFCVVVIMNAFAFDEKSSINLLLNSLPYTRKEIVSSKYISACVFTLLVLFTIFIGNLVIHKEILQREQILITISIVGIFISLAFPFSYFFKSQYLLIGFGVSFVIYMVIVNTFIVDLNDRIRDLIQIMLSFSNTQMYLLIIFSVMLLYIISWLFSIRIYSKKVF</sequence>
<feature type="transmembrane region" description="Helical" evidence="1">
    <location>
        <begin position="107"/>
        <end position="126"/>
    </location>
</feature>
<accession>A0A3S0HGG2</accession>
<protein>
    <submittedName>
        <fullName evidence="2">ABC-2 transporter permease</fullName>
    </submittedName>
</protein>
<feature type="transmembrane region" description="Helical" evidence="1">
    <location>
        <begin position="132"/>
        <end position="153"/>
    </location>
</feature>
<dbReference type="PANTHER" id="PTHR41309:SF2">
    <property type="entry name" value="MEMBRANE PROTEIN"/>
    <property type="match status" value="1"/>
</dbReference>
<dbReference type="PANTHER" id="PTHR41309">
    <property type="entry name" value="MEMBRANE PROTEIN-RELATED"/>
    <property type="match status" value="1"/>
</dbReference>
<name>A0A3S0HGG2_9BACI</name>
<evidence type="ECO:0000313" key="3">
    <source>
        <dbReference type="Proteomes" id="UP000276349"/>
    </source>
</evidence>
<keyword evidence="1" id="KW-0472">Membrane</keyword>
<feature type="transmembrane region" description="Helical" evidence="1">
    <location>
        <begin position="20"/>
        <end position="51"/>
    </location>
</feature>
<dbReference type="AlphaFoldDB" id="A0A3S0HGG2"/>
<keyword evidence="1" id="KW-0812">Transmembrane</keyword>
<keyword evidence="3" id="KW-1185">Reference proteome</keyword>
<comment type="caution">
    <text evidence="2">The sequence shown here is derived from an EMBL/GenBank/DDBJ whole genome shotgun (WGS) entry which is preliminary data.</text>
</comment>
<dbReference type="RefSeq" id="WP_126295191.1">
    <property type="nucleotide sequence ID" value="NZ_CP155468.1"/>
</dbReference>
<proteinExistence type="predicted"/>
<feature type="transmembrane region" description="Helical" evidence="1">
    <location>
        <begin position="76"/>
        <end position="95"/>
    </location>
</feature>
<evidence type="ECO:0000256" key="1">
    <source>
        <dbReference type="SAM" id="Phobius"/>
    </source>
</evidence>
<feature type="transmembrane region" description="Helical" evidence="1">
    <location>
        <begin position="174"/>
        <end position="197"/>
    </location>
</feature>